<dbReference type="VEuPathDB" id="AmoebaDB:DICPUDRAFT_148855"/>
<dbReference type="InterPro" id="IPR038633">
    <property type="entry name" value="Rpn13/ADRM1_Pru_sf"/>
</dbReference>
<dbReference type="eggNOG" id="KOG3037">
    <property type="taxonomic scope" value="Eukaryota"/>
</dbReference>
<dbReference type="InterPro" id="IPR044867">
    <property type="entry name" value="DEUBAD_dom"/>
</dbReference>
<dbReference type="GeneID" id="10507182"/>
<feature type="domain" description="Pru" evidence="8">
    <location>
        <begin position="1"/>
        <end position="117"/>
    </location>
</feature>
<organism evidence="9 10">
    <name type="scientific">Dictyostelium purpureum</name>
    <name type="common">Slime mold</name>
    <dbReference type="NCBI Taxonomy" id="5786"/>
    <lineage>
        <taxon>Eukaryota</taxon>
        <taxon>Amoebozoa</taxon>
        <taxon>Evosea</taxon>
        <taxon>Eumycetozoa</taxon>
        <taxon>Dictyostelia</taxon>
        <taxon>Dictyosteliales</taxon>
        <taxon>Dictyosteliaceae</taxon>
        <taxon>Dictyostelium</taxon>
    </lineage>
</organism>
<keyword evidence="4" id="KW-0647">Proteasome</keyword>
<dbReference type="InParanoid" id="F0ZC64"/>
<dbReference type="FunFam" id="2.30.29.70:FF:000001">
    <property type="entry name" value="Proteasomal ubiquitin receptor ADRM1"/>
    <property type="match status" value="1"/>
</dbReference>
<dbReference type="OMA" id="SNQRHFF"/>
<dbReference type="STRING" id="5786.F0ZC64"/>
<dbReference type="FunFam" id="1.10.2020.20:FF:000010">
    <property type="match status" value="1"/>
</dbReference>
<dbReference type="AlphaFoldDB" id="F0ZC64"/>
<dbReference type="Gene3D" id="2.30.29.70">
    <property type="entry name" value="Proteasomal ubiquitin receptor Rpn13/ADRM1"/>
    <property type="match status" value="1"/>
</dbReference>
<evidence type="ECO:0000256" key="1">
    <source>
        <dbReference type="ARBA" id="ARBA00004123"/>
    </source>
</evidence>
<dbReference type="InterPro" id="IPR038108">
    <property type="entry name" value="RPN13_DEUBAD_sf"/>
</dbReference>
<dbReference type="EMBL" id="GL870976">
    <property type="protein sequence ID" value="EGC38442.1"/>
    <property type="molecule type" value="Genomic_DNA"/>
</dbReference>
<dbReference type="PANTHER" id="PTHR12225:SF0">
    <property type="entry name" value="PROTEASOMAL UBIQUITIN RECEPTOR ADRM1"/>
    <property type="match status" value="1"/>
</dbReference>
<accession>F0ZC64</accession>
<keyword evidence="10" id="KW-1185">Reference proteome</keyword>
<protein>
    <submittedName>
        <fullName evidence="9">Uncharacterized protein</fullName>
    </submittedName>
</protein>
<proteinExistence type="predicted"/>
<dbReference type="GO" id="GO:0005737">
    <property type="term" value="C:cytoplasm"/>
    <property type="evidence" value="ECO:0007669"/>
    <property type="project" value="UniProtKB-SubCell"/>
</dbReference>
<dbReference type="OrthoDB" id="340431at2759"/>
<feature type="domain" description="DEUBAD" evidence="7">
    <location>
        <begin position="196"/>
        <end position="305"/>
    </location>
</feature>
<sequence>MSTPDDIEFKAGKAQLVDKTVTSDNRKGFLKFNVTGDGLILVSWRPRDSSAYEDEFYFAPGELKFVKVEACKTGRMYYLNFSDSNHKEFFWLQEPDASKDAKIEKAIKLIEDFVPMDDDQMPIDSTPAPNQTSTQPTAPTKQPETKTNNTATPAPSSTGYISTPSQSVNKSSATTSETPSQIPNMDLFKDIFSKLPAQPKQPQVTLGKIMTAENLIPFLRDNPSIKQDLLQHLPEECAQDPSKLNEILYSPQFLQSLETLDYAIFEGHGAEIISLLGYEPTLASQRGVEGFLTNIQEECKKKQKK</sequence>
<evidence type="ECO:0000313" key="10">
    <source>
        <dbReference type="Proteomes" id="UP000001064"/>
    </source>
</evidence>
<gene>
    <name evidence="9" type="ORF">DICPUDRAFT_148855</name>
</gene>
<name>F0ZC64_DICPU</name>
<dbReference type="PROSITE" id="PS51917">
    <property type="entry name" value="PRU"/>
    <property type="match status" value="1"/>
</dbReference>
<dbReference type="CDD" id="cd13314">
    <property type="entry name" value="PH_Rpn13"/>
    <property type="match status" value="1"/>
</dbReference>
<dbReference type="FunCoup" id="F0ZC64">
    <property type="interactions" value="4"/>
</dbReference>
<evidence type="ECO:0000256" key="6">
    <source>
        <dbReference type="SAM" id="MobiDB-lite"/>
    </source>
</evidence>
<dbReference type="RefSeq" id="XP_003285000.1">
    <property type="nucleotide sequence ID" value="XM_003284952.1"/>
</dbReference>
<dbReference type="PROSITE" id="PS51916">
    <property type="entry name" value="DEUBAD"/>
    <property type="match status" value="1"/>
</dbReference>
<dbReference type="GO" id="GO:0061133">
    <property type="term" value="F:endopeptidase activator activity"/>
    <property type="evidence" value="ECO:0000318"/>
    <property type="project" value="GO_Central"/>
</dbReference>
<dbReference type="GO" id="GO:0008541">
    <property type="term" value="C:proteasome regulatory particle, lid subcomplex"/>
    <property type="evidence" value="ECO:0000318"/>
    <property type="project" value="GO_Central"/>
</dbReference>
<evidence type="ECO:0000256" key="2">
    <source>
        <dbReference type="ARBA" id="ARBA00004496"/>
    </source>
</evidence>
<dbReference type="PANTHER" id="PTHR12225">
    <property type="entry name" value="ADHESION REGULATING MOLECULE 1 110 KDA CELL MEMBRANE GLYCOPROTEIN"/>
    <property type="match status" value="1"/>
</dbReference>
<reference evidence="10" key="1">
    <citation type="journal article" date="2011" name="Genome Biol.">
        <title>Comparative genomics of the social amoebae Dictyostelium discoideum and Dictyostelium purpureum.</title>
        <authorList>
            <consortium name="US DOE Joint Genome Institute (JGI-PGF)"/>
            <person name="Sucgang R."/>
            <person name="Kuo A."/>
            <person name="Tian X."/>
            <person name="Salerno W."/>
            <person name="Parikh A."/>
            <person name="Feasley C.L."/>
            <person name="Dalin E."/>
            <person name="Tu H."/>
            <person name="Huang E."/>
            <person name="Barry K."/>
            <person name="Lindquist E."/>
            <person name="Shapiro H."/>
            <person name="Bruce D."/>
            <person name="Schmutz J."/>
            <person name="Salamov A."/>
            <person name="Fey P."/>
            <person name="Gaudet P."/>
            <person name="Anjard C."/>
            <person name="Babu M.M."/>
            <person name="Basu S."/>
            <person name="Bushmanova Y."/>
            <person name="van der Wel H."/>
            <person name="Katoh-Kurasawa M."/>
            <person name="Dinh C."/>
            <person name="Coutinho P.M."/>
            <person name="Saito T."/>
            <person name="Elias M."/>
            <person name="Schaap P."/>
            <person name="Kay R.R."/>
            <person name="Henrissat B."/>
            <person name="Eichinger L."/>
            <person name="Rivero F."/>
            <person name="Putnam N.H."/>
            <person name="West C.M."/>
            <person name="Loomis W.F."/>
            <person name="Chisholm R.L."/>
            <person name="Shaulsky G."/>
            <person name="Strassmann J.E."/>
            <person name="Queller D.C."/>
            <person name="Kuspa A."/>
            <person name="Grigoriev I.V."/>
        </authorList>
    </citation>
    <scope>NUCLEOTIDE SEQUENCE [LARGE SCALE GENOMIC DNA]</scope>
    <source>
        <strain evidence="10">QSDP1</strain>
    </source>
</reference>
<dbReference type="Pfam" id="PF04683">
    <property type="entry name" value="Rpn13_ADRM1_Pru"/>
    <property type="match status" value="1"/>
</dbReference>
<dbReference type="InterPro" id="IPR032368">
    <property type="entry name" value="RPN13_DEUBAD"/>
</dbReference>
<evidence type="ECO:0000259" key="8">
    <source>
        <dbReference type="PROSITE" id="PS51917"/>
    </source>
</evidence>
<evidence type="ECO:0000256" key="5">
    <source>
        <dbReference type="ARBA" id="ARBA00023242"/>
    </source>
</evidence>
<dbReference type="GO" id="GO:0005634">
    <property type="term" value="C:nucleus"/>
    <property type="evidence" value="ECO:0007669"/>
    <property type="project" value="UniProtKB-SubCell"/>
</dbReference>
<evidence type="ECO:0000256" key="3">
    <source>
        <dbReference type="ARBA" id="ARBA00022490"/>
    </source>
</evidence>
<dbReference type="Gene3D" id="1.10.2020.20">
    <property type="match status" value="1"/>
</dbReference>
<evidence type="ECO:0000313" key="9">
    <source>
        <dbReference type="EMBL" id="EGC38442.1"/>
    </source>
</evidence>
<keyword evidence="5" id="KW-0539">Nucleus</keyword>
<feature type="region of interest" description="Disordered" evidence="6">
    <location>
        <begin position="118"/>
        <end position="183"/>
    </location>
</feature>
<dbReference type="Proteomes" id="UP000001064">
    <property type="component" value="Unassembled WGS sequence"/>
</dbReference>
<keyword evidence="3" id="KW-0963">Cytoplasm</keyword>
<dbReference type="KEGG" id="dpp:DICPUDRAFT_148855"/>
<feature type="compositionally biased region" description="Polar residues" evidence="6">
    <location>
        <begin position="127"/>
        <end position="183"/>
    </location>
</feature>
<dbReference type="GO" id="GO:0070628">
    <property type="term" value="F:proteasome binding"/>
    <property type="evidence" value="ECO:0000318"/>
    <property type="project" value="GO_Central"/>
</dbReference>
<evidence type="ECO:0000256" key="4">
    <source>
        <dbReference type="ARBA" id="ARBA00022942"/>
    </source>
</evidence>
<evidence type="ECO:0000259" key="7">
    <source>
        <dbReference type="PROSITE" id="PS51916"/>
    </source>
</evidence>
<comment type="subcellular location">
    <subcellularLocation>
        <location evidence="2">Cytoplasm</location>
    </subcellularLocation>
    <subcellularLocation>
        <location evidence="1">Nucleus</location>
    </subcellularLocation>
</comment>
<dbReference type="InterPro" id="IPR006773">
    <property type="entry name" value="Rpn13/ADRM1"/>
</dbReference>
<dbReference type="Pfam" id="PF16550">
    <property type="entry name" value="RPN13_C"/>
    <property type="match status" value="1"/>
</dbReference>
<dbReference type="InterPro" id="IPR044868">
    <property type="entry name" value="Rpn13/ADRM1_Pru"/>
</dbReference>